<accession>A0A6J4SF64</accession>
<evidence type="ECO:0000313" key="1">
    <source>
        <dbReference type="EMBL" id="CAA9490836.1"/>
    </source>
</evidence>
<gene>
    <name evidence="1" type="ORF">AVDCRST_MAG53-1446</name>
</gene>
<dbReference type="AlphaFoldDB" id="A0A6J4SF64"/>
<organism evidence="1">
    <name type="scientific">uncultured Solirubrobacteraceae bacterium</name>
    <dbReference type="NCBI Taxonomy" id="1162706"/>
    <lineage>
        <taxon>Bacteria</taxon>
        <taxon>Bacillati</taxon>
        <taxon>Actinomycetota</taxon>
        <taxon>Thermoleophilia</taxon>
        <taxon>Solirubrobacterales</taxon>
        <taxon>Solirubrobacteraceae</taxon>
        <taxon>environmental samples</taxon>
    </lineage>
</organism>
<proteinExistence type="predicted"/>
<dbReference type="EMBL" id="CADCVR010000043">
    <property type="protein sequence ID" value="CAA9490836.1"/>
    <property type="molecule type" value="Genomic_DNA"/>
</dbReference>
<name>A0A6J4SF64_9ACTN</name>
<reference evidence="1" key="1">
    <citation type="submission" date="2020-02" db="EMBL/GenBank/DDBJ databases">
        <authorList>
            <person name="Meier V. D."/>
        </authorList>
    </citation>
    <scope>NUCLEOTIDE SEQUENCE</scope>
    <source>
        <strain evidence="1">AVDCRST_MAG53</strain>
    </source>
</reference>
<sequence length="80" mass="8409">MRAAAAERELGETVAALRGETRRLTSAELAELRSAGPSGPAVMAAALQELAAARRTQNPVATAAALRRVAQAAVTWRERI</sequence>
<protein>
    <submittedName>
        <fullName evidence="1">Uncharacterized protein</fullName>
    </submittedName>
</protein>